<dbReference type="STRING" id="1122206.SAMN02745753_01654"/>
<dbReference type="OrthoDB" id="9787933at2"/>
<gene>
    <name evidence="2" type="ORF">SAMN02745753_01654</name>
</gene>
<reference evidence="3" key="1">
    <citation type="submission" date="2016-11" db="EMBL/GenBank/DDBJ databases">
        <authorList>
            <person name="Varghese N."/>
            <person name="Submissions S."/>
        </authorList>
    </citation>
    <scope>NUCLEOTIDE SEQUENCE [LARGE SCALE GENOMIC DNA]</scope>
    <source>
        <strain evidence="3">DSM 16579</strain>
    </source>
</reference>
<keyword evidence="3" id="KW-1185">Reference proteome</keyword>
<sequence length="236" mass="26289">MNQTFEAIFKDNVKRMHYQVDGLSSDKSHIQVVIWPTFSGLTDFEKGIADHIASLGFSATALDLYGIDQNPVEMEQKRAKMGALVAEADPLHELQNELTQSACDAIHGKTIVHIGFCLGGRLALEAGLHLENSAGAVSFHGLMSFFRAQSEEKANTKTKILVLNGHQDPLVTEDDAQEAKRYWTSLAMDFQFVDFSNTMHSFMLPSANNPEHGSQYNPLVAKRGYSYLESFLEEFI</sequence>
<evidence type="ECO:0000313" key="2">
    <source>
        <dbReference type="EMBL" id="SHF27203.1"/>
    </source>
</evidence>
<proteinExistence type="predicted"/>
<evidence type="ECO:0000313" key="3">
    <source>
        <dbReference type="Proteomes" id="UP000184517"/>
    </source>
</evidence>
<dbReference type="Pfam" id="PF01738">
    <property type="entry name" value="DLH"/>
    <property type="match status" value="1"/>
</dbReference>
<dbReference type="RefSeq" id="WP_072839237.1">
    <property type="nucleotide sequence ID" value="NZ_FQVF01000006.1"/>
</dbReference>
<evidence type="ECO:0000259" key="1">
    <source>
        <dbReference type="Pfam" id="PF01738"/>
    </source>
</evidence>
<keyword evidence="2" id="KW-0378">Hydrolase</keyword>
<dbReference type="PANTHER" id="PTHR46623:SF6">
    <property type="entry name" value="ALPHA_BETA-HYDROLASES SUPERFAMILY PROTEIN"/>
    <property type="match status" value="1"/>
</dbReference>
<dbReference type="InterPro" id="IPR029058">
    <property type="entry name" value="AB_hydrolase_fold"/>
</dbReference>
<dbReference type="PANTHER" id="PTHR46623">
    <property type="entry name" value="CARBOXYMETHYLENEBUTENOLIDASE-RELATED"/>
    <property type="match status" value="1"/>
</dbReference>
<accession>A0A1M5AAA9</accession>
<dbReference type="GO" id="GO:0016787">
    <property type="term" value="F:hydrolase activity"/>
    <property type="evidence" value="ECO:0007669"/>
    <property type="project" value="UniProtKB-KW"/>
</dbReference>
<dbReference type="InterPro" id="IPR051049">
    <property type="entry name" value="Dienelactone_hydrolase-like"/>
</dbReference>
<protein>
    <submittedName>
        <fullName evidence="2">Dienelactone hydrolase</fullName>
    </submittedName>
</protein>
<feature type="domain" description="Dienelactone hydrolase" evidence="1">
    <location>
        <begin position="30"/>
        <end position="234"/>
    </location>
</feature>
<dbReference type="Proteomes" id="UP000184517">
    <property type="component" value="Unassembled WGS sequence"/>
</dbReference>
<dbReference type="InterPro" id="IPR002925">
    <property type="entry name" value="Dienelactn_hydro"/>
</dbReference>
<name>A0A1M5AAA9_9GAMM</name>
<dbReference type="AlphaFoldDB" id="A0A1M5AAA9"/>
<dbReference type="EMBL" id="FQVF01000006">
    <property type="protein sequence ID" value="SHF27203.1"/>
    <property type="molecule type" value="Genomic_DNA"/>
</dbReference>
<organism evidence="2 3">
    <name type="scientific">Marinomonas polaris DSM 16579</name>
    <dbReference type="NCBI Taxonomy" id="1122206"/>
    <lineage>
        <taxon>Bacteria</taxon>
        <taxon>Pseudomonadati</taxon>
        <taxon>Pseudomonadota</taxon>
        <taxon>Gammaproteobacteria</taxon>
        <taxon>Oceanospirillales</taxon>
        <taxon>Oceanospirillaceae</taxon>
        <taxon>Marinomonas</taxon>
    </lineage>
</organism>
<dbReference type="Gene3D" id="3.40.50.1820">
    <property type="entry name" value="alpha/beta hydrolase"/>
    <property type="match status" value="1"/>
</dbReference>
<dbReference type="SUPFAM" id="SSF53474">
    <property type="entry name" value="alpha/beta-Hydrolases"/>
    <property type="match status" value="1"/>
</dbReference>